<keyword evidence="3" id="KW-1185">Reference proteome</keyword>
<evidence type="ECO:0000259" key="1">
    <source>
        <dbReference type="Pfam" id="PF00557"/>
    </source>
</evidence>
<dbReference type="InterPro" id="IPR036005">
    <property type="entry name" value="Creatinase/aminopeptidase-like"/>
</dbReference>
<comment type="caution">
    <text evidence="2">The sequence shown here is derived from an EMBL/GenBank/DDBJ whole genome shotgun (WGS) entry which is preliminary data.</text>
</comment>
<dbReference type="Pfam" id="PF00557">
    <property type="entry name" value="Peptidase_M24"/>
    <property type="match status" value="1"/>
</dbReference>
<dbReference type="PRINTS" id="PR00599">
    <property type="entry name" value="MAPEPTIDASE"/>
</dbReference>
<evidence type="ECO:0000313" key="2">
    <source>
        <dbReference type="EMBL" id="MBM6617021.1"/>
    </source>
</evidence>
<keyword evidence="2" id="KW-0378">Hydrolase</keyword>
<name>A0ABS2DHH1_9BACI</name>
<reference evidence="2 3" key="1">
    <citation type="submission" date="2021-02" db="EMBL/GenBank/DDBJ databases">
        <title>Bacillus sp. RD4P76, an endophyte from a halophyte.</title>
        <authorList>
            <person name="Sun J.-Q."/>
        </authorList>
    </citation>
    <scope>NUCLEOTIDE SEQUENCE [LARGE SCALE GENOMIC DNA]</scope>
    <source>
        <strain evidence="2 3">RD4P76</strain>
    </source>
</reference>
<dbReference type="CDD" id="cd01066">
    <property type="entry name" value="APP_MetAP"/>
    <property type="match status" value="1"/>
</dbReference>
<organism evidence="2 3">
    <name type="scientific">Bacillus suaedaesalsae</name>
    <dbReference type="NCBI Taxonomy" id="2810349"/>
    <lineage>
        <taxon>Bacteria</taxon>
        <taxon>Bacillati</taxon>
        <taxon>Bacillota</taxon>
        <taxon>Bacilli</taxon>
        <taxon>Bacillales</taxon>
        <taxon>Bacillaceae</taxon>
        <taxon>Bacillus</taxon>
    </lineage>
</organism>
<protein>
    <submittedName>
        <fullName evidence="2">Aminopeptidase P family protein</fullName>
    </submittedName>
</protein>
<dbReference type="GO" id="GO:0004177">
    <property type="term" value="F:aminopeptidase activity"/>
    <property type="evidence" value="ECO:0007669"/>
    <property type="project" value="UniProtKB-KW"/>
</dbReference>
<dbReference type="Proteomes" id="UP001518925">
    <property type="component" value="Unassembled WGS sequence"/>
</dbReference>
<accession>A0ABS2DHH1</accession>
<dbReference type="PANTHER" id="PTHR46112:SF8">
    <property type="entry name" value="CYTOPLASMIC PEPTIDASE PEPQ-RELATED"/>
    <property type="match status" value="1"/>
</dbReference>
<sequence length="388" mass="43406">MQIQKEKINQAATYLSEQVIDSWLIVSRKGEDPSLPLLVGATLQHMSAFIFTKENNNVALCSVQDAPFIEKLGLFNTVHSYSNDFDYKLQEIISEIDPSTIAINSSIRENVADGITAGLFRKVQYALRGSFNGTYVKSEPFLTRLRAIKSKSEIKRIGRAIVVTEEIYEEVYKQLRVGMTEKEAGQLFVDEMKKRGVINGIDRTLSMPIVMKENIAHRAPSNAVIQEGDLVIFDFSVDVDGYVSDIARTVYFLREGEEAPPKEIQDAFNAVHEAITRAASLIKPGVKGFEVDGAARSYYVANGYPEISHATGHQIGRDVHDGGALLAAKWERYGDSPYQPLEEGMVFTIEPTLFLDNGIHFIVEENVVITESGFEYLSKRQNELILIK</sequence>
<evidence type="ECO:0000313" key="3">
    <source>
        <dbReference type="Proteomes" id="UP001518925"/>
    </source>
</evidence>
<dbReference type="PANTHER" id="PTHR46112">
    <property type="entry name" value="AMINOPEPTIDASE"/>
    <property type="match status" value="1"/>
</dbReference>
<dbReference type="InterPro" id="IPR000994">
    <property type="entry name" value="Pept_M24"/>
</dbReference>
<dbReference type="EMBL" id="JAFELM010000018">
    <property type="protein sequence ID" value="MBM6617021.1"/>
    <property type="molecule type" value="Genomic_DNA"/>
</dbReference>
<dbReference type="InterPro" id="IPR050659">
    <property type="entry name" value="Peptidase_M24B"/>
</dbReference>
<feature type="domain" description="Peptidase M24" evidence="1">
    <location>
        <begin position="157"/>
        <end position="371"/>
    </location>
</feature>
<keyword evidence="2" id="KW-0645">Protease</keyword>
<proteinExistence type="predicted"/>
<dbReference type="SUPFAM" id="SSF55920">
    <property type="entry name" value="Creatinase/aminopeptidase"/>
    <property type="match status" value="1"/>
</dbReference>
<keyword evidence="2" id="KW-0031">Aminopeptidase</keyword>
<dbReference type="InterPro" id="IPR001714">
    <property type="entry name" value="Pept_M24_MAP"/>
</dbReference>
<dbReference type="Gene3D" id="3.90.230.10">
    <property type="entry name" value="Creatinase/methionine aminopeptidase superfamily"/>
    <property type="match status" value="1"/>
</dbReference>
<gene>
    <name evidence="2" type="ORF">JR050_04960</name>
</gene>